<dbReference type="AlphaFoldDB" id="A0A8R1EQ25"/>
<comment type="similarity">
    <text evidence="1">Belongs to the PC-esterase family.</text>
</comment>
<sequence>MISTIYQIDFLDLDANRVFRQAREFQSNRHLIQYFFTNRAMREDLEKTCLMMEATDEKPDVVVINSAIWDVSRYPARHGQRNASDATSELVEEINVAEEYYNRIAMFCRRMRVLLPPTSTVVWLLMPPSCASKSNRGFFSYNHLRFDEIRMRLLEVNVRAAQIVREAGFDVLDLSFHMRLSNYHVFRV</sequence>
<dbReference type="EnsemblMetazoa" id="CJA38149.1">
    <property type="protein sequence ID" value="CJA38149.1"/>
    <property type="gene ID" value="WBGene00213996"/>
</dbReference>
<evidence type="ECO:0000313" key="3">
    <source>
        <dbReference type="Proteomes" id="UP000005237"/>
    </source>
</evidence>
<organism evidence="2 3">
    <name type="scientific">Caenorhabditis japonica</name>
    <dbReference type="NCBI Taxonomy" id="281687"/>
    <lineage>
        <taxon>Eukaryota</taxon>
        <taxon>Metazoa</taxon>
        <taxon>Ecdysozoa</taxon>
        <taxon>Nematoda</taxon>
        <taxon>Chromadorea</taxon>
        <taxon>Rhabditida</taxon>
        <taxon>Rhabditina</taxon>
        <taxon>Rhabditomorpha</taxon>
        <taxon>Rhabditoidea</taxon>
        <taxon>Rhabditidae</taxon>
        <taxon>Peloderinae</taxon>
        <taxon>Caenorhabditis</taxon>
    </lineage>
</organism>
<keyword evidence="3" id="KW-1185">Reference proteome</keyword>
<name>A0A8R1EQ25_CAEJA</name>
<dbReference type="Proteomes" id="UP000005237">
    <property type="component" value="Unassembled WGS sequence"/>
</dbReference>
<dbReference type="PANTHER" id="PTHR14469:SF0">
    <property type="entry name" value="FAMILY WITH SEQUENCE SIMILARITY 113"/>
    <property type="match status" value="1"/>
</dbReference>
<reference evidence="2" key="2">
    <citation type="submission" date="2022-06" db="UniProtKB">
        <authorList>
            <consortium name="EnsemblMetazoa"/>
        </authorList>
    </citation>
    <scope>IDENTIFICATION</scope>
    <source>
        <strain evidence="2">DF5081</strain>
    </source>
</reference>
<evidence type="ECO:0000256" key="1">
    <source>
        <dbReference type="ARBA" id="ARBA00037957"/>
    </source>
</evidence>
<dbReference type="Gene3D" id="3.40.50.1110">
    <property type="entry name" value="SGNH hydrolase"/>
    <property type="match status" value="1"/>
</dbReference>
<accession>A0A8R1EQ25</accession>
<dbReference type="InterPro" id="IPR036514">
    <property type="entry name" value="SGNH_hydro_sf"/>
</dbReference>
<evidence type="ECO:0000313" key="2">
    <source>
        <dbReference type="EnsemblMetazoa" id="CJA38149.1"/>
    </source>
</evidence>
<dbReference type="PANTHER" id="PTHR14469">
    <property type="entry name" value="SARCOMA ANTIGEN NY-SAR-23"/>
    <property type="match status" value="1"/>
</dbReference>
<reference evidence="3" key="1">
    <citation type="submission" date="2010-08" db="EMBL/GenBank/DDBJ databases">
        <authorList>
            <consortium name="Caenorhabditis japonica Sequencing Consortium"/>
            <person name="Wilson R.K."/>
        </authorList>
    </citation>
    <scope>NUCLEOTIDE SEQUENCE [LARGE SCALE GENOMIC DNA]</scope>
    <source>
        <strain evidence="3">DF5081</strain>
    </source>
</reference>
<protein>
    <submittedName>
        <fullName evidence="2">Uncharacterized protein</fullName>
    </submittedName>
</protein>
<proteinExistence type="inferred from homology"/>
<dbReference type="SUPFAM" id="SSF52266">
    <property type="entry name" value="SGNH hydrolase"/>
    <property type="match status" value="1"/>
</dbReference>